<proteinExistence type="inferred from homology"/>
<dbReference type="CDD" id="cd10229">
    <property type="entry name" value="ASKHA_NBD_HSP70_HSPA12"/>
    <property type="match status" value="1"/>
</dbReference>
<dbReference type="EMBL" id="CP111020">
    <property type="protein sequence ID" value="WAR14055.1"/>
    <property type="molecule type" value="Genomic_DNA"/>
</dbReference>
<evidence type="ECO:0000256" key="1">
    <source>
        <dbReference type="ARBA" id="ARBA00007381"/>
    </source>
</evidence>
<evidence type="ECO:0000256" key="2">
    <source>
        <dbReference type="ARBA" id="ARBA00022741"/>
    </source>
</evidence>
<keyword evidence="3" id="KW-0067">ATP-binding</keyword>
<reference evidence="4" key="1">
    <citation type="submission" date="2022-11" db="EMBL/GenBank/DDBJ databases">
        <title>Centuries of genome instability and evolution in soft-shell clam transmissible cancer (bioRxiv).</title>
        <authorList>
            <person name="Hart S.F.M."/>
            <person name="Yonemitsu M.A."/>
            <person name="Giersch R.M."/>
            <person name="Beal B.F."/>
            <person name="Arriagada G."/>
            <person name="Davis B.W."/>
            <person name="Ostrander E.A."/>
            <person name="Goff S.P."/>
            <person name="Metzger M.J."/>
        </authorList>
    </citation>
    <scope>NUCLEOTIDE SEQUENCE</scope>
    <source>
        <strain evidence="4">MELC-2E11</strain>
        <tissue evidence="4">Siphon/mantle</tissue>
    </source>
</reference>
<dbReference type="SUPFAM" id="SSF53067">
    <property type="entry name" value="Actin-like ATPase domain"/>
    <property type="match status" value="2"/>
</dbReference>
<name>A0ABY7EW30_MYAAR</name>
<dbReference type="Gene3D" id="3.30.420.40">
    <property type="match status" value="2"/>
</dbReference>
<gene>
    <name evidence="4" type="ORF">MAR_004160</name>
</gene>
<evidence type="ECO:0000313" key="5">
    <source>
        <dbReference type="Proteomes" id="UP001164746"/>
    </source>
</evidence>
<sequence length="573" mass="64940">MASYVQSKALLVAAFDFGTTYSGYAFSFRDDPNKIQTNQNWYAGGGASRLVSLKTPTSVLLNPEGEFDKFGFEAEDTYATLAEDDEHHGWRLFRRFKMVLHSNKHLTKDVTVEDFSGKQMTAFPLFVMSIKYLREHLLKAVTMQKIGIEEIDILYVLTVPAIWDDNAKRFMRDAAIEAGVDPKRLKLALEPECASVWCETLGMDVKGAVAFQGSQYMVVDLGGGTADISVHERKPAGTLKEIHKASGGPWGGIYVDENYMKMLNELFGENALTELRKTEMNDYFDVTREFEHKKRSFDTDKTKQIIVRISASLKDFAEKYSSKSLEELIASLKVRENAITTRGNDKLKIDVTVVQTWFKRPIDLLIQHLKSLLAEPKIKSVRTVILVGGFGESAYVQERIRNELAGIRLIVPPDAGLAVLKGAVRFGHIPAIVSSRVMNYTYGTSVYAPFDKKKHPEEKKVWKNGEWLIEKCFDVYVRVNEEVRVDKQVTMTNIPNNKISLTRVYRTTHENPEFTTDPGCNLLGIVKLKISTDIPFQQQIIETTFMFGDTELLVKTKNTITGKEAYMTFECFK</sequence>
<dbReference type="Pfam" id="PF00012">
    <property type="entry name" value="HSP70"/>
    <property type="match status" value="1"/>
</dbReference>
<dbReference type="Proteomes" id="UP001164746">
    <property type="component" value="Chromosome 9"/>
</dbReference>
<keyword evidence="5" id="KW-1185">Reference proteome</keyword>
<dbReference type="InterPro" id="IPR043129">
    <property type="entry name" value="ATPase_NBD"/>
</dbReference>
<evidence type="ECO:0000256" key="3">
    <source>
        <dbReference type="ARBA" id="ARBA00022840"/>
    </source>
</evidence>
<dbReference type="InterPro" id="IPR013126">
    <property type="entry name" value="Hsp_70_fam"/>
</dbReference>
<evidence type="ECO:0000313" key="4">
    <source>
        <dbReference type="EMBL" id="WAR14055.1"/>
    </source>
</evidence>
<organism evidence="4 5">
    <name type="scientific">Mya arenaria</name>
    <name type="common">Soft-shell clam</name>
    <dbReference type="NCBI Taxonomy" id="6604"/>
    <lineage>
        <taxon>Eukaryota</taxon>
        <taxon>Metazoa</taxon>
        <taxon>Spiralia</taxon>
        <taxon>Lophotrochozoa</taxon>
        <taxon>Mollusca</taxon>
        <taxon>Bivalvia</taxon>
        <taxon>Autobranchia</taxon>
        <taxon>Heteroconchia</taxon>
        <taxon>Euheterodonta</taxon>
        <taxon>Imparidentia</taxon>
        <taxon>Neoheterodontei</taxon>
        <taxon>Myida</taxon>
        <taxon>Myoidea</taxon>
        <taxon>Myidae</taxon>
        <taxon>Mya</taxon>
    </lineage>
</organism>
<protein>
    <submittedName>
        <fullName evidence="4">HS12B-like protein</fullName>
    </submittedName>
</protein>
<dbReference type="PANTHER" id="PTHR14187">
    <property type="entry name" value="ALPHA KINASE/ELONGATION FACTOR 2 KINASE"/>
    <property type="match status" value="1"/>
</dbReference>
<keyword evidence="2" id="KW-0547">Nucleotide-binding</keyword>
<dbReference type="Gene3D" id="3.90.640.10">
    <property type="entry name" value="Actin, Chain A, domain 4"/>
    <property type="match status" value="1"/>
</dbReference>
<comment type="similarity">
    <text evidence="1">Belongs to the heat shock protein 70 family.</text>
</comment>
<dbReference type="PANTHER" id="PTHR14187:SF5">
    <property type="entry name" value="HEAT SHOCK 70 KDA PROTEIN 12A"/>
    <property type="match status" value="1"/>
</dbReference>
<accession>A0ABY7EW30</accession>